<evidence type="ECO:0000256" key="1">
    <source>
        <dbReference type="ARBA" id="ARBA00004123"/>
    </source>
</evidence>
<keyword evidence="3" id="KW-0539">Nucleus</keyword>
<dbReference type="GO" id="GO:0003697">
    <property type="term" value="F:single-stranded DNA binding"/>
    <property type="evidence" value="ECO:0007669"/>
    <property type="project" value="TreeGrafter"/>
</dbReference>
<name>A0A292PQB8_9PEZI</name>
<dbReference type="InterPro" id="IPR013970">
    <property type="entry name" value="Rfa2"/>
</dbReference>
<evidence type="ECO:0000256" key="2">
    <source>
        <dbReference type="ARBA" id="ARBA00009761"/>
    </source>
</evidence>
<dbReference type="Pfam" id="PF08661">
    <property type="entry name" value="Rep_fac-A_3"/>
    <property type="match status" value="1"/>
</dbReference>
<dbReference type="InterPro" id="IPR012340">
    <property type="entry name" value="NA-bd_OB-fold"/>
</dbReference>
<organism evidence="4 5">
    <name type="scientific">Tuber aestivum</name>
    <name type="common">summer truffle</name>
    <dbReference type="NCBI Taxonomy" id="59557"/>
    <lineage>
        <taxon>Eukaryota</taxon>
        <taxon>Fungi</taxon>
        <taxon>Dikarya</taxon>
        <taxon>Ascomycota</taxon>
        <taxon>Pezizomycotina</taxon>
        <taxon>Pezizomycetes</taxon>
        <taxon>Pezizales</taxon>
        <taxon>Tuberaceae</taxon>
        <taxon>Tuber</taxon>
    </lineage>
</organism>
<dbReference type="GO" id="GO:0005662">
    <property type="term" value="C:DNA replication factor A complex"/>
    <property type="evidence" value="ECO:0007669"/>
    <property type="project" value="TreeGrafter"/>
</dbReference>
<evidence type="ECO:0008006" key="6">
    <source>
        <dbReference type="Google" id="ProtNLM"/>
    </source>
</evidence>
<dbReference type="GO" id="GO:0003684">
    <property type="term" value="F:damaged DNA binding"/>
    <property type="evidence" value="ECO:0007669"/>
    <property type="project" value="TreeGrafter"/>
</dbReference>
<dbReference type="GO" id="GO:0006260">
    <property type="term" value="P:DNA replication"/>
    <property type="evidence" value="ECO:0007669"/>
    <property type="project" value="InterPro"/>
</dbReference>
<dbReference type="GO" id="GO:0006298">
    <property type="term" value="P:mismatch repair"/>
    <property type="evidence" value="ECO:0007669"/>
    <property type="project" value="TreeGrafter"/>
</dbReference>
<sequence length="108" mass="11809">MSEQTPRINAPLLQQFIGRTIRLVGKVTDIHGDKATLDSSGVIVALTDRDSNLKLGNTMEVVAKVNPDLSIKVLTSTDFGNNLGRCFSLPPLGLCEWRRKGLMWGGWG</sequence>
<reference evidence="4" key="1">
    <citation type="submission" date="2015-10" db="EMBL/GenBank/DDBJ databases">
        <authorList>
            <person name="Regsiter A."/>
            <person name="william w."/>
        </authorList>
    </citation>
    <scope>NUCLEOTIDE SEQUENCE</scope>
    <source>
        <strain evidence="4">Montdore</strain>
    </source>
</reference>
<dbReference type="Proteomes" id="UP001412239">
    <property type="component" value="Unassembled WGS sequence"/>
</dbReference>
<comment type="subcellular location">
    <subcellularLocation>
        <location evidence="1">Nucleus</location>
    </subcellularLocation>
</comment>
<dbReference type="PANTHER" id="PTHR15114">
    <property type="entry name" value="REPLICATION PROTEIN A3"/>
    <property type="match status" value="1"/>
</dbReference>
<dbReference type="Gene3D" id="2.40.50.140">
    <property type="entry name" value="Nucleic acid-binding proteins"/>
    <property type="match status" value="1"/>
</dbReference>
<evidence type="ECO:0000256" key="3">
    <source>
        <dbReference type="ARBA" id="ARBA00023242"/>
    </source>
</evidence>
<evidence type="ECO:0000313" key="5">
    <source>
        <dbReference type="Proteomes" id="UP001412239"/>
    </source>
</evidence>
<protein>
    <recommendedName>
        <fullName evidence="6">Replication factor A protein 3</fullName>
    </recommendedName>
</protein>
<dbReference type="SUPFAM" id="SSF50249">
    <property type="entry name" value="Nucleic acid-binding proteins"/>
    <property type="match status" value="1"/>
</dbReference>
<dbReference type="PANTHER" id="PTHR15114:SF1">
    <property type="entry name" value="REPLICATION PROTEIN A 14 KDA SUBUNIT"/>
    <property type="match status" value="1"/>
</dbReference>
<dbReference type="GO" id="GO:0006289">
    <property type="term" value="P:nucleotide-excision repair"/>
    <property type="evidence" value="ECO:0007669"/>
    <property type="project" value="TreeGrafter"/>
</dbReference>
<gene>
    <name evidence="4" type="ORF">GSTUAT00006156001</name>
</gene>
<keyword evidence="5" id="KW-1185">Reference proteome</keyword>
<dbReference type="CDD" id="cd04479">
    <property type="entry name" value="RPA3"/>
    <property type="match status" value="1"/>
</dbReference>
<accession>A0A292PQB8</accession>
<dbReference type="EMBL" id="LN891071">
    <property type="protein sequence ID" value="CUS09726.1"/>
    <property type="molecule type" value="Genomic_DNA"/>
</dbReference>
<evidence type="ECO:0000313" key="4">
    <source>
        <dbReference type="EMBL" id="CUS09726.1"/>
    </source>
</evidence>
<dbReference type="GO" id="GO:0006284">
    <property type="term" value="P:base-excision repair"/>
    <property type="evidence" value="ECO:0007669"/>
    <property type="project" value="TreeGrafter"/>
</dbReference>
<proteinExistence type="inferred from homology"/>
<dbReference type="AlphaFoldDB" id="A0A292PQB8"/>
<dbReference type="GO" id="GO:0000724">
    <property type="term" value="P:double-strand break repair via homologous recombination"/>
    <property type="evidence" value="ECO:0007669"/>
    <property type="project" value="TreeGrafter"/>
</dbReference>
<dbReference type="GO" id="GO:0035861">
    <property type="term" value="C:site of double-strand break"/>
    <property type="evidence" value="ECO:0007669"/>
    <property type="project" value="TreeGrafter"/>
</dbReference>
<comment type="similarity">
    <text evidence="2">Belongs to the replication factor A protein 3 family.</text>
</comment>